<evidence type="ECO:0000313" key="18">
    <source>
        <dbReference type="EMBL" id="KAL0265883.1"/>
    </source>
</evidence>
<dbReference type="GO" id="GO:0012505">
    <property type="term" value="C:endomembrane system"/>
    <property type="evidence" value="ECO:0007669"/>
    <property type="project" value="UniProtKB-SubCell"/>
</dbReference>
<evidence type="ECO:0000256" key="4">
    <source>
        <dbReference type="ARBA" id="ARBA00022692"/>
    </source>
</evidence>
<organism evidence="18">
    <name type="scientific">Menopon gallinae</name>
    <name type="common">poultry shaft louse</name>
    <dbReference type="NCBI Taxonomy" id="328185"/>
    <lineage>
        <taxon>Eukaryota</taxon>
        <taxon>Metazoa</taxon>
        <taxon>Ecdysozoa</taxon>
        <taxon>Arthropoda</taxon>
        <taxon>Hexapoda</taxon>
        <taxon>Insecta</taxon>
        <taxon>Pterygota</taxon>
        <taxon>Neoptera</taxon>
        <taxon>Paraneoptera</taxon>
        <taxon>Psocodea</taxon>
        <taxon>Troctomorpha</taxon>
        <taxon>Phthiraptera</taxon>
        <taxon>Amblycera</taxon>
        <taxon>Menoponidae</taxon>
        <taxon>Menopon</taxon>
    </lineage>
</organism>
<keyword evidence="5 17" id="KW-1133">Transmembrane helix</keyword>
<feature type="transmembrane region" description="Helical" evidence="17">
    <location>
        <begin position="38"/>
        <end position="60"/>
    </location>
</feature>
<evidence type="ECO:0000256" key="17">
    <source>
        <dbReference type="SAM" id="Phobius"/>
    </source>
</evidence>
<feature type="transmembrane region" description="Helical" evidence="17">
    <location>
        <begin position="81"/>
        <end position="101"/>
    </location>
</feature>
<evidence type="ECO:0000256" key="8">
    <source>
        <dbReference type="ARBA" id="ARBA00047427"/>
    </source>
</evidence>
<comment type="catalytic activity">
    <reaction evidence="13">
        <text>9-octadecanoyloxy-octadecanoate + H2O = 9-hydroxy-octadecanoate + octadecanoate + H(+)</text>
        <dbReference type="Rhea" id="RHEA:52096"/>
        <dbReference type="ChEBI" id="CHEBI:15377"/>
        <dbReference type="ChEBI" id="CHEBI:15378"/>
        <dbReference type="ChEBI" id="CHEBI:25629"/>
        <dbReference type="ChEBI" id="CHEBI:136286"/>
        <dbReference type="ChEBI" id="CHEBI:136373"/>
    </reaction>
    <physiologicalReaction direction="left-to-right" evidence="13">
        <dbReference type="Rhea" id="RHEA:52097"/>
    </physiologicalReaction>
</comment>
<evidence type="ECO:0000256" key="15">
    <source>
        <dbReference type="ARBA" id="ARBA00049322"/>
    </source>
</evidence>
<dbReference type="AlphaFoldDB" id="A0AAW2H801"/>
<comment type="catalytic activity">
    <reaction evidence="7">
        <text>12-hexadecanoyloxy-octadecanoate + H2O = 12-hydroxyoctadecanoate + hexadecanoate + H(+)</text>
        <dbReference type="Rhea" id="RHEA:52056"/>
        <dbReference type="ChEBI" id="CHEBI:7896"/>
        <dbReference type="ChEBI" id="CHEBI:15377"/>
        <dbReference type="ChEBI" id="CHEBI:15378"/>
        <dbReference type="ChEBI" id="CHEBI:83677"/>
        <dbReference type="ChEBI" id="CHEBI:84201"/>
    </reaction>
    <physiologicalReaction direction="left-to-right" evidence="7">
        <dbReference type="Rhea" id="RHEA:52057"/>
    </physiologicalReaction>
</comment>
<feature type="transmembrane region" description="Helical" evidence="17">
    <location>
        <begin position="121"/>
        <end position="137"/>
    </location>
</feature>
<dbReference type="InterPro" id="IPR006838">
    <property type="entry name" value="ADTRP_AIG1"/>
</dbReference>
<keyword evidence="6 17" id="KW-0472">Membrane</keyword>
<evidence type="ECO:0000256" key="9">
    <source>
        <dbReference type="ARBA" id="ARBA00047863"/>
    </source>
</evidence>
<feature type="transmembrane region" description="Helical" evidence="17">
    <location>
        <begin position="149"/>
        <end position="165"/>
    </location>
</feature>
<evidence type="ECO:0000256" key="16">
    <source>
        <dbReference type="ARBA" id="ARBA00049428"/>
    </source>
</evidence>
<comment type="subcellular location">
    <subcellularLocation>
        <location evidence="2">Endomembrane system</location>
        <topology evidence="2">Multi-pass membrane protein</topology>
    </subcellularLocation>
</comment>
<evidence type="ECO:0000256" key="11">
    <source>
        <dbReference type="ARBA" id="ARBA00048701"/>
    </source>
</evidence>
<feature type="transmembrane region" description="Helical" evidence="17">
    <location>
        <begin position="268"/>
        <end position="288"/>
    </location>
</feature>
<dbReference type="EMBL" id="JARGDH010000006">
    <property type="protein sequence ID" value="KAL0265883.1"/>
    <property type="molecule type" value="Genomic_DNA"/>
</dbReference>
<comment type="catalytic activity">
    <reaction evidence="9">
        <text>9-hexadecanoyloxy-octadecanoate + H2O = 9-hydroxy-octadecanoate + hexadecanoate + H(+)</text>
        <dbReference type="Rhea" id="RHEA:52052"/>
        <dbReference type="ChEBI" id="CHEBI:7896"/>
        <dbReference type="ChEBI" id="CHEBI:15377"/>
        <dbReference type="ChEBI" id="CHEBI:15378"/>
        <dbReference type="ChEBI" id="CHEBI:83670"/>
        <dbReference type="ChEBI" id="CHEBI:136286"/>
    </reaction>
    <physiologicalReaction direction="left-to-right" evidence="9">
        <dbReference type="Rhea" id="RHEA:52053"/>
    </physiologicalReaction>
</comment>
<feature type="transmembrane region" description="Helical" evidence="17">
    <location>
        <begin position="308"/>
        <end position="327"/>
    </location>
</feature>
<evidence type="ECO:0000256" key="6">
    <source>
        <dbReference type="ARBA" id="ARBA00023136"/>
    </source>
</evidence>
<protein>
    <submittedName>
        <fullName evidence="18">Uncharacterized protein</fullName>
    </submittedName>
</protein>
<sequence length="453" mass="52068">MIVTSSIRLLGLGVCVYGLSSRKLPQNIASERYSFPHSMVYITNIGLVVTFASLFMGLLTTICGTTDTKKRRGWASRMHNILAVNSVGLETIVTLGFWTLYAIDPKNVTSMKIKKAGYSDPMAKQLAMHVFPFFFALHEGWMARPQRSLVHHAVLFVVTLLYYVISRKVATARGKWQYSFLDRMSERIRITVIMCFMALGQASIETFIFVRRRAERAWGRVEDRIKLVPMIKLSTKILFLAFCLYGYSDYGTPQEIVTYTSNLVAGKYLYLTTQGLLLTIATLMLGLFQHSNDTRPTNGVRKWIRSTYLSLLLVTLPLEIIIFLVYWPLHIMCPEKLRPVEFVKNKIAVSLFSDFCLHLFPLTALLLEIYERNIEKSKLHLFVFVLFALFYYGLCREIAKVNNTWPYPFLNGMTEWQRLLFYAGITLAAVLFYEVIAWLKGRHVPVHGAHKDK</sequence>
<comment type="catalytic activity">
    <reaction evidence="14">
        <text>13-(9Z-octadecenoyloxy)-octadecanoate + H2O = 13-hydroxy-octadecanoate + (9Z)-octadecenoate + H(+)</text>
        <dbReference type="Rhea" id="RHEA:52064"/>
        <dbReference type="ChEBI" id="CHEBI:15377"/>
        <dbReference type="ChEBI" id="CHEBI:15378"/>
        <dbReference type="ChEBI" id="CHEBI:30823"/>
        <dbReference type="ChEBI" id="CHEBI:136303"/>
        <dbReference type="ChEBI" id="CHEBI:136304"/>
    </reaction>
    <physiologicalReaction direction="left-to-right" evidence="14">
        <dbReference type="Rhea" id="RHEA:52065"/>
    </physiologicalReaction>
</comment>
<feature type="transmembrane region" description="Helical" evidence="17">
    <location>
        <begin position="188"/>
        <end position="210"/>
    </location>
</feature>
<feature type="transmembrane region" description="Helical" evidence="17">
    <location>
        <begin position="379"/>
        <end position="399"/>
    </location>
</feature>
<feature type="transmembrane region" description="Helical" evidence="17">
    <location>
        <begin position="419"/>
        <end position="439"/>
    </location>
</feature>
<comment type="similarity">
    <text evidence="3">Belongs to the AIG1 family.</text>
</comment>
<evidence type="ECO:0000256" key="10">
    <source>
        <dbReference type="ARBA" id="ARBA00048680"/>
    </source>
</evidence>
<comment type="catalytic activity">
    <reaction evidence="1">
        <text>9-(9Z-hexadecenoyloxy)-octadecanoate + H2O = (9Z)-hexadecenoate + 9-hydroxy-octadecanoate + H(+)</text>
        <dbReference type="Rhea" id="RHEA:52068"/>
        <dbReference type="ChEBI" id="CHEBI:15377"/>
        <dbReference type="ChEBI" id="CHEBI:15378"/>
        <dbReference type="ChEBI" id="CHEBI:32372"/>
        <dbReference type="ChEBI" id="CHEBI:136286"/>
        <dbReference type="ChEBI" id="CHEBI:136309"/>
    </reaction>
    <physiologicalReaction direction="left-to-right" evidence="1">
        <dbReference type="Rhea" id="RHEA:52069"/>
    </physiologicalReaction>
</comment>
<comment type="catalytic activity">
    <reaction evidence="12">
        <text>9-(9Z-octadecenoyloxy)-octadecanoate + H2O = 9-hydroxy-octadecanoate + (9Z)-octadecenoate + H(+)</text>
        <dbReference type="Rhea" id="RHEA:52048"/>
        <dbReference type="ChEBI" id="CHEBI:15377"/>
        <dbReference type="ChEBI" id="CHEBI:15378"/>
        <dbReference type="ChEBI" id="CHEBI:30823"/>
        <dbReference type="ChEBI" id="CHEBI:136282"/>
        <dbReference type="ChEBI" id="CHEBI:136286"/>
    </reaction>
    <physiologicalReaction direction="left-to-right" evidence="12">
        <dbReference type="Rhea" id="RHEA:52049"/>
    </physiologicalReaction>
</comment>
<dbReference type="Pfam" id="PF04750">
    <property type="entry name" value="Far-17a_AIG1"/>
    <property type="match status" value="2"/>
</dbReference>
<comment type="catalytic activity">
    <reaction evidence="11">
        <text>12-(9Z-octadecenoyloxy)-octadecanoate + H2O = 12-hydroxyoctadecanoate + (9Z)-octadecenoate + H(+)</text>
        <dbReference type="Rhea" id="RHEA:52060"/>
        <dbReference type="ChEBI" id="CHEBI:15377"/>
        <dbReference type="ChEBI" id="CHEBI:15378"/>
        <dbReference type="ChEBI" id="CHEBI:30823"/>
        <dbReference type="ChEBI" id="CHEBI:84201"/>
        <dbReference type="ChEBI" id="CHEBI:136302"/>
    </reaction>
    <physiologicalReaction direction="left-to-right" evidence="11">
        <dbReference type="Rhea" id="RHEA:52061"/>
    </physiologicalReaction>
</comment>
<feature type="transmembrane region" description="Helical" evidence="17">
    <location>
        <begin position="347"/>
        <end position="367"/>
    </location>
</feature>
<evidence type="ECO:0000256" key="14">
    <source>
        <dbReference type="ARBA" id="ARBA00049296"/>
    </source>
</evidence>
<dbReference type="PANTHER" id="PTHR10989">
    <property type="entry name" value="ANDROGEN-INDUCED PROTEIN 1-RELATED"/>
    <property type="match status" value="1"/>
</dbReference>
<reference evidence="18" key="1">
    <citation type="journal article" date="2024" name="Gigascience">
        <title>Chromosome-level genome of the poultry shaft louse Menopon gallinae provides insight into the host-switching and adaptive evolution of parasitic lice.</title>
        <authorList>
            <person name="Xu Y."/>
            <person name="Ma L."/>
            <person name="Liu S."/>
            <person name="Liang Y."/>
            <person name="Liu Q."/>
            <person name="He Z."/>
            <person name="Tian L."/>
            <person name="Duan Y."/>
            <person name="Cai W."/>
            <person name="Li H."/>
            <person name="Song F."/>
        </authorList>
    </citation>
    <scope>NUCLEOTIDE SEQUENCE</scope>
    <source>
        <strain evidence="18">Cailab_2023a</strain>
    </source>
</reference>
<feature type="transmembrane region" description="Helical" evidence="17">
    <location>
        <begin position="230"/>
        <end position="248"/>
    </location>
</feature>
<dbReference type="PANTHER" id="PTHR10989:SF16">
    <property type="entry name" value="AT02829P-RELATED"/>
    <property type="match status" value="1"/>
</dbReference>
<accession>A0AAW2H801</accession>
<comment type="catalytic activity">
    <reaction evidence="10">
        <text>12-octadecanoyloxy-octadecanoate + H2O = 12-hydroxyoctadecanoate + octadecanoate + H(+)</text>
        <dbReference type="Rhea" id="RHEA:52080"/>
        <dbReference type="ChEBI" id="CHEBI:15377"/>
        <dbReference type="ChEBI" id="CHEBI:15378"/>
        <dbReference type="ChEBI" id="CHEBI:25629"/>
        <dbReference type="ChEBI" id="CHEBI:84201"/>
        <dbReference type="ChEBI" id="CHEBI:136330"/>
    </reaction>
    <physiologicalReaction direction="left-to-right" evidence="10">
        <dbReference type="Rhea" id="RHEA:52081"/>
    </physiologicalReaction>
</comment>
<comment type="catalytic activity">
    <reaction evidence="16">
        <text>12-(9Z-hexadecenoyloxy)-octadecanoate + H2O = 12-hydroxyoctadecanoate + (9Z)-hexadecenoate + H(+)</text>
        <dbReference type="Rhea" id="RHEA:52072"/>
        <dbReference type="ChEBI" id="CHEBI:15377"/>
        <dbReference type="ChEBI" id="CHEBI:15378"/>
        <dbReference type="ChEBI" id="CHEBI:32372"/>
        <dbReference type="ChEBI" id="CHEBI:84201"/>
        <dbReference type="ChEBI" id="CHEBI:136312"/>
    </reaction>
    <physiologicalReaction direction="left-to-right" evidence="16">
        <dbReference type="Rhea" id="RHEA:52073"/>
    </physiologicalReaction>
</comment>
<evidence type="ECO:0000256" key="12">
    <source>
        <dbReference type="ARBA" id="ARBA00048800"/>
    </source>
</evidence>
<comment type="catalytic activity">
    <reaction evidence="15">
        <text>13-(9Z-hexadecenoyloxy)-octadecanoate + H2O = 13-hydroxy-octadecanoate + (9Z)-hexadecenoate + H(+)</text>
        <dbReference type="Rhea" id="RHEA:52076"/>
        <dbReference type="ChEBI" id="CHEBI:15377"/>
        <dbReference type="ChEBI" id="CHEBI:15378"/>
        <dbReference type="ChEBI" id="CHEBI:32372"/>
        <dbReference type="ChEBI" id="CHEBI:136304"/>
        <dbReference type="ChEBI" id="CHEBI:136315"/>
    </reaction>
    <physiologicalReaction direction="left-to-right" evidence="15">
        <dbReference type="Rhea" id="RHEA:52077"/>
    </physiologicalReaction>
</comment>
<name>A0AAW2H801_9NEOP</name>
<dbReference type="GO" id="GO:0016020">
    <property type="term" value="C:membrane"/>
    <property type="evidence" value="ECO:0007669"/>
    <property type="project" value="InterPro"/>
</dbReference>
<evidence type="ECO:0000256" key="5">
    <source>
        <dbReference type="ARBA" id="ARBA00022989"/>
    </source>
</evidence>
<evidence type="ECO:0000256" key="13">
    <source>
        <dbReference type="ARBA" id="ARBA00049221"/>
    </source>
</evidence>
<keyword evidence="4 17" id="KW-0812">Transmembrane</keyword>
<proteinExistence type="inferred from homology"/>
<evidence type="ECO:0000256" key="1">
    <source>
        <dbReference type="ARBA" id="ARBA00000923"/>
    </source>
</evidence>
<evidence type="ECO:0000256" key="2">
    <source>
        <dbReference type="ARBA" id="ARBA00004127"/>
    </source>
</evidence>
<gene>
    <name evidence="18" type="ORF">PYX00_011600</name>
</gene>
<comment type="catalytic activity">
    <reaction evidence="8">
        <text>13-octadecanoyloxy-octadecanoate + H2O = 13-hydroxy-octadecanoate + octadecanoate + H(+)</text>
        <dbReference type="Rhea" id="RHEA:52084"/>
        <dbReference type="ChEBI" id="CHEBI:15377"/>
        <dbReference type="ChEBI" id="CHEBI:15378"/>
        <dbReference type="ChEBI" id="CHEBI:25629"/>
        <dbReference type="ChEBI" id="CHEBI:136304"/>
        <dbReference type="ChEBI" id="CHEBI:136335"/>
    </reaction>
    <physiologicalReaction direction="left-to-right" evidence="8">
        <dbReference type="Rhea" id="RHEA:52085"/>
    </physiologicalReaction>
</comment>
<evidence type="ECO:0000256" key="7">
    <source>
        <dbReference type="ARBA" id="ARBA00047368"/>
    </source>
</evidence>
<evidence type="ECO:0000256" key="3">
    <source>
        <dbReference type="ARBA" id="ARBA00009300"/>
    </source>
</evidence>
<comment type="caution">
    <text evidence="18">The sequence shown here is derived from an EMBL/GenBank/DDBJ whole genome shotgun (WGS) entry which is preliminary data.</text>
</comment>